<evidence type="ECO:0000256" key="3">
    <source>
        <dbReference type="ARBA" id="ARBA00022692"/>
    </source>
</evidence>
<dbReference type="SUPFAM" id="SSF103481">
    <property type="entry name" value="Multidrug resistance efflux transporter EmrE"/>
    <property type="match status" value="2"/>
</dbReference>
<reference evidence="9 10" key="1">
    <citation type="submission" date="2024-06" db="EMBL/GenBank/DDBJ databases">
        <authorList>
            <person name="Tuo L."/>
        </authorList>
    </citation>
    <scope>NUCLEOTIDE SEQUENCE [LARGE SCALE GENOMIC DNA]</scope>
    <source>
        <strain evidence="9 10">ZMM04-5</strain>
    </source>
</reference>
<dbReference type="InterPro" id="IPR037185">
    <property type="entry name" value="EmrE-like"/>
</dbReference>
<dbReference type="Proteomes" id="UP001556196">
    <property type="component" value="Unassembled WGS sequence"/>
</dbReference>
<name>A0ABV3R6E4_9HYPH</name>
<keyword evidence="4 6" id="KW-1133">Transmembrane helix</keyword>
<comment type="subcellular location">
    <subcellularLocation>
        <location evidence="1">Cell membrane</location>
        <topology evidence="1">Multi-pass membrane protein</topology>
    </subcellularLocation>
</comment>
<dbReference type="PANTHER" id="PTHR42920:SF11">
    <property type="entry name" value="INNER MEMBRANE PROTEIN YTFF"/>
    <property type="match status" value="1"/>
</dbReference>
<dbReference type="EMBL" id="JBFOCI010000010">
    <property type="protein sequence ID" value="MEW9808655.1"/>
    <property type="molecule type" value="Genomic_DNA"/>
</dbReference>
<feature type="transmembrane region" description="Helical" evidence="6">
    <location>
        <begin position="271"/>
        <end position="287"/>
    </location>
</feature>
<evidence type="ECO:0000256" key="6">
    <source>
        <dbReference type="SAM" id="Phobius"/>
    </source>
</evidence>
<feature type="transmembrane region" description="Helical" evidence="6">
    <location>
        <begin position="38"/>
        <end position="55"/>
    </location>
</feature>
<evidence type="ECO:0000256" key="7">
    <source>
        <dbReference type="SAM" id="SignalP"/>
    </source>
</evidence>
<feature type="transmembrane region" description="Helical" evidence="6">
    <location>
        <begin position="121"/>
        <end position="141"/>
    </location>
</feature>
<feature type="transmembrane region" description="Helical" evidence="6">
    <location>
        <begin position="153"/>
        <end position="171"/>
    </location>
</feature>
<feature type="transmembrane region" description="Helical" evidence="6">
    <location>
        <begin position="246"/>
        <end position="265"/>
    </location>
</feature>
<feature type="chain" id="PRO_5045335884" evidence="7">
    <location>
        <begin position="23"/>
        <end position="297"/>
    </location>
</feature>
<feature type="domain" description="EamA" evidence="8">
    <location>
        <begin position="153"/>
        <end position="286"/>
    </location>
</feature>
<feature type="signal peptide" evidence="7">
    <location>
        <begin position="1"/>
        <end position="22"/>
    </location>
</feature>
<feature type="domain" description="EamA" evidence="8">
    <location>
        <begin position="4"/>
        <end position="137"/>
    </location>
</feature>
<evidence type="ECO:0000256" key="4">
    <source>
        <dbReference type="ARBA" id="ARBA00022989"/>
    </source>
</evidence>
<dbReference type="InterPro" id="IPR051258">
    <property type="entry name" value="Diverse_Substrate_Transporter"/>
</dbReference>
<keyword evidence="10" id="KW-1185">Reference proteome</keyword>
<evidence type="ECO:0000313" key="10">
    <source>
        <dbReference type="Proteomes" id="UP001556196"/>
    </source>
</evidence>
<feature type="transmembrane region" description="Helical" evidence="6">
    <location>
        <begin position="216"/>
        <end position="234"/>
    </location>
</feature>
<proteinExistence type="predicted"/>
<feature type="transmembrane region" description="Helical" evidence="6">
    <location>
        <begin position="94"/>
        <end position="114"/>
    </location>
</feature>
<keyword evidence="7" id="KW-0732">Signal</keyword>
<evidence type="ECO:0000259" key="8">
    <source>
        <dbReference type="Pfam" id="PF00892"/>
    </source>
</evidence>
<protein>
    <submittedName>
        <fullName evidence="9">DMT family transporter</fullName>
    </submittedName>
</protein>
<evidence type="ECO:0000256" key="1">
    <source>
        <dbReference type="ARBA" id="ARBA00004651"/>
    </source>
</evidence>
<keyword evidence="3 6" id="KW-0812">Transmembrane</keyword>
<dbReference type="Pfam" id="PF00892">
    <property type="entry name" value="EamA"/>
    <property type="match status" value="2"/>
</dbReference>
<accession>A0ABV3R6E4</accession>
<dbReference type="InterPro" id="IPR000620">
    <property type="entry name" value="EamA_dom"/>
</dbReference>
<evidence type="ECO:0000313" key="9">
    <source>
        <dbReference type="EMBL" id="MEW9808655.1"/>
    </source>
</evidence>
<keyword evidence="5 6" id="KW-0472">Membrane</keyword>
<sequence length="297" mass="32099">MYRTAYLLLLLTTIFWAGNAVAAKFAVGHVSPMVLNTSRWGIALVILSALGWRRFAVDWPEVRRRALYLLLLGAAGFSLFNVALYSAVLYTSAINASIEQAGIPMLIIIANFLLFGQRASMAQIVGFLVSFVGVAITASHGDPRRLLALDLNFGDLLMLGAITAYAGYTVALRFRPQIHWQSLMIALAAGGFLASLPFTAVEIASQNAIMPDSRGLAVIAYAAIFPSMLAQMFYIRGIEFIGGNRAGLFVNLVPVFGTLMSVFLLGEDLHLYHGVALALVLGGIWLAERSSRRKAAA</sequence>
<keyword evidence="2" id="KW-1003">Cell membrane</keyword>
<dbReference type="PANTHER" id="PTHR42920">
    <property type="entry name" value="OS03G0707200 PROTEIN-RELATED"/>
    <property type="match status" value="1"/>
</dbReference>
<feature type="transmembrane region" description="Helical" evidence="6">
    <location>
        <begin position="67"/>
        <end position="88"/>
    </location>
</feature>
<comment type="caution">
    <text evidence="9">The sequence shown here is derived from an EMBL/GenBank/DDBJ whole genome shotgun (WGS) entry which is preliminary data.</text>
</comment>
<gene>
    <name evidence="9" type="ORF">ABUE31_21905</name>
</gene>
<evidence type="ECO:0000256" key="5">
    <source>
        <dbReference type="ARBA" id="ARBA00023136"/>
    </source>
</evidence>
<organism evidence="9 10">
    <name type="scientific">Mesorhizobium marinum</name>
    <dbReference type="NCBI Taxonomy" id="3228790"/>
    <lineage>
        <taxon>Bacteria</taxon>
        <taxon>Pseudomonadati</taxon>
        <taxon>Pseudomonadota</taxon>
        <taxon>Alphaproteobacteria</taxon>
        <taxon>Hyphomicrobiales</taxon>
        <taxon>Phyllobacteriaceae</taxon>
        <taxon>Mesorhizobium</taxon>
    </lineage>
</organism>
<evidence type="ECO:0000256" key="2">
    <source>
        <dbReference type="ARBA" id="ARBA00022475"/>
    </source>
</evidence>
<feature type="transmembrane region" description="Helical" evidence="6">
    <location>
        <begin position="183"/>
        <end position="204"/>
    </location>
</feature>
<dbReference type="RefSeq" id="WP_367725894.1">
    <property type="nucleotide sequence ID" value="NZ_JBFOCI010000010.1"/>
</dbReference>